<keyword evidence="1 4" id="KW-0768">Sushi</keyword>
<sequence length="313" mass="35040">MIDPVHKQHTCDPSLTVGSPHDTQPLLVDLVFLEGPWVLRVVHQQGLDLQVAACVGTEEQGQTVLHGLVARQLGLLLCDESPFGHPLPKQPGLVTVEDLLWNVALRLHNLQELRCKVFSCRNIRTGSLSMPEKKHTSFQILANPSPTCPNVPCNRFLFLFQCIITDAAGKCGPPPPVKNGDFLGLATSEYMPGARVRYKCQALYNMQGDEYVRCVNGHWTDTPTCIAPCTATEEDMNQNNIQLKWKYANKIYSASGDVTEFDCKRGFQKDPSSPPFRAQCREGKLDYPRCIPVGTLQLKHNYRKFNTHSCDFC</sequence>
<keyword evidence="3 4" id="KW-1015">Disulfide bond</keyword>
<evidence type="ECO:0000313" key="6">
    <source>
        <dbReference type="Ensembl" id="ENSPMRP00000008537.1"/>
    </source>
</evidence>
<evidence type="ECO:0000256" key="3">
    <source>
        <dbReference type="ARBA" id="ARBA00023157"/>
    </source>
</evidence>
<dbReference type="FunFam" id="2.10.70.10:FF:000060">
    <property type="entry name" value="Complement inhibitory factor H"/>
    <property type="match status" value="1"/>
</dbReference>
<dbReference type="InterPro" id="IPR051503">
    <property type="entry name" value="ComplSys_Reg/VirEntry_Med"/>
</dbReference>
<dbReference type="InterPro" id="IPR000436">
    <property type="entry name" value="Sushi_SCR_CCP_dom"/>
</dbReference>
<evidence type="ECO:0000313" key="7">
    <source>
        <dbReference type="Proteomes" id="UP000472272"/>
    </source>
</evidence>
<feature type="disulfide bond" evidence="4">
    <location>
        <begin position="171"/>
        <end position="214"/>
    </location>
</feature>
<protein>
    <recommendedName>
        <fullName evidence="5">Sushi domain-containing protein</fullName>
    </recommendedName>
</protein>
<dbReference type="CDD" id="cd00033">
    <property type="entry name" value="CCP"/>
    <property type="match status" value="1"/>
</dbReference>
<dbReference type="PROSITE" id="PS50923">
    <property type="entry name" value="SUSHI"/>
    <property type="match status" value="1"/>
</dbReference>
<evidence type="ECO:0000256" key="4">
    <source>
        <dbReference type="PROSITE-ProRule" id="PRU00302"/>
    </source>
</evidence>
<dbReference type="SUPFAM" id="SSF57535">
    <property type="entry name" value="Complement control module/SCR domain"/>
    <property type="match status" value="2"/>
</dbReference>
<dbReference type="PANTHER" id="PTHR45785">
    <property type="entry name" value="COMPLEMENT FACTOR H-RELATED"/>
    <property type="match status" value="1"/>
</dbReference>
<organism evidence="6 7">
    <name type="scientific">Podarcis muralis</name>
    <name type="common">Wall lizard</name>
    <name type="synonym">Lacerta muralis</name>
    <dbReference type="NCBI Taxonomy" id="64176"/>
    <lineage>
        <taxon>Eukaryota</taxon>
        <taxon>Metazoa</taxon>
        <taxon>Chordata</taxon>
        <taxon>Craniata</taxon>
        <taxon>Vertebrata</taxon>
        <taxon>Euteleostomi</taxon>
        <taxon>Lepidosauria</taxon>
        <taxon>Squamata</taxon>
        <taxon>Bifurcata</taxon>
        <taxon>Unidentata</taxon>
        <taxon>Episquamata</taxon>
        <taxon>Laterata</taxon>
        <taxon>Lacertibaenia</taxon>
        <taxon>Lacertidae</taxon>
        <taxon>Podarcis</taxon>
    </lineage>
</organism>
<dbReference type="Proteomes" id="UP000472272">
    <property type="component" value="Chromosome 6"/>
</dbReference>
<dbReference type="GO" id="GO:0001851">
    <property type="term" value="F:complement component C3b binding"/>
    <property type="evidence" value="ECO:0007669"/>
    <property type="project" value="TreeGrafter"/>
</dbReference>
<name>A0A670IA61_PODMU</name>
<reference evidence="6" key="2">
    <citation type="submission" date="2025-08" db="UniProtKB">
        <authorList>
            <consortium name="Ensembl"/>
        </authorList>
    </citation>
    <scope>IDENTIFICATION</scope>
</reference>
<dbReference type="InterPro" id="IPR035976">
    <property type="entry name" value="Sushi/SCR/CCP_sf"/>
</dbReference>
<dbReference type="GO" id="GO:0006956">
    <property type="term" value="P:complement activation"/>
    <property type="evidence" value="ECO:0007669"/>
    <property type="project" value="TreeGrafter"/>
</dbReference>
<accession>A0A670IA61</accession>
<reference evidence="6 7" key="1">
    <citation type="journal article" date="2019" name="Proc. Natl. Acad. Sci. U.S.A.">
        <title>Regulatory changes in pterin and carotenoid genes underlie balanced color polymorphisms in the wall lizard.</title>
        <authorList>
            <person name="Andrade P."/>
            <person name="Pinho C."/>
            <person name="Perez I de Lanuza G."/>
            <person name="Afonso S."/>
            <person name="Brejcha J."/>
            <person name="Rubin C.J."/>
            <person name="Wallerman O."/>
            <person name="Pereira P."/>
            <person name="Sabatino S.J."/>
            <person name="Bellati A."/>
            <person name="Pellitteri-Rosa D."/>
            <person name="Bosakova Z."/>
            <person name="Bunikis I."/>
            <person name="Carretero M.A."/>
            <person name="Feiner N."/>
            <person name="Marsik P."/>
            <person name="Pauperio F."/>
            <person name="Salvi D."/>
            <person name="Soler L."/>
            <person name="While G.M."/>
            <person name="Uller T."/>
            <person name="Font E."/>
            <person name="Andersson L."/>
            <person name="Carneiro M."/>
        </authorList>
    </citation>
    <scope>NUCLEOTIDE SEQUENCE</scope>
</reference>
<dbReference type="FunFam" id="2.10.70.10:FF:000026">
    <property type="entry name" value="Complement inhibitory factor H"/>
    <property type="match status" value="1"/>
</dbReference>
<dbReference type="SMART" id="SM00032">
    <property type="entry name" value="CCP"/>
    <property type="match status" value="2"/>
</dbReference>
<dbReference type="Pfam" id="PF00084">
    <property type="entry name" value="Sushi"/>
    <property type="match status" value="1"/>
</dbReference>
<dbReference type="AlphaFoldDB" id="A0A670IA61"/>
<evidence type="ECO:0000256" key="1">
    <source>
        <dbReference type="ARBA" id="ARBA00022659"/>
    </source>
</evidence>
<proteinExistence type="predicted"/>
<dbReference type="Gene3D" id="2.10.70.10">
    <property type="entry name" value="Complement Module, domain 1"/>
    <property type="match status" value="2"/>
</dbReference>
<feature type="domain" description="Sushi" evidence="5">
    <location>
        <begin position="169"/>
        <end position="227"/>
    </location>
</feature>
<comment type="caution">
    <text evidence="4">Lacks conserved residue(s) required for the propagation of feature annotation.</text>
</comment>
<evidence type="ECO:0000256" key="2">
    <source>
        <dbReference type="ARBA" id="ARBA00022729"/>
    </source>
</evidence>
<dbReference type="GeneTree" id="ENSGT00940000154386"/>
<dbReference type="PANTHER" id="PTHR45785:SF7">
    <property type="entry name" value="COMPLEMENT FACTOR H"/>
    <property type="match status" value="1"/>
</dbReference>
<keyword evidence="2" id="KW-0732">Signal</keyword>
<reference evidence="6" key="3">
    <citation type="submission" date="2025-09" db="UniProtKB">
        <authorList>
            <consortium name="Ensembl"/>
        </authorList>
    </citation>
    <scope>IDENTIFICATION</scope>
</reference>
<dbReference type="Ensembl" id="ENSPMRT00000009127.1">
    <property type="protein sequence ID" value="ENSPMRP00000008537.1"/>
    <property type="gene ID" value="ENSPMRG00000005766.1"/>
</dbReference>
<keyword evidence="7" id="KW-1185">Reference proteome</keyword>
<dbReference type="GO" id="GO:0005615">
    <property type="term" value="C:extracellular space"/>
    <property type="evidence" value="ECO:0007669"/>
    <property type="project" value="TreeGrafter"/>
</dbReference>
<evidence type="ECO:0000259" key="5">
    <source>
        <dbReference type="PROSITE" id="PS50923"/>
    </source>
</evidence>